<comment type="caution">
    <text evidence="6">The sequence shown here is derived from an EMBL/GenBank/DDBJ whole genome shotgun (WGS) entry which is preliminary data.</text>
</comment>
<dbReference type="RefSeq" id="WP_209658710.1">
    <property type="nucleotide sequence ID" value="NZ_JAGGLI010000002.1"/>
</dbReference>
<evidence type="ECO:0000259" key="5">
    <source>
        <dbReference type="PROSITE" id="PS50893"/>
    </source>
</evidence>
<evidence type="ECO:0000256" key="4">
    <source>
        <dbReference type="ARBA" id="ARBA00022840"/>
    </source>
</evidence>
<proteinExistence type="inferred from homology"/>
<keyword evidence="7" id="KW-1185">Reference proteome</keyword>
<dbReference type="CDD" id="cd03235">
    <property type="entry name" value="ABC_Metallic_Cations"/>
    <property type="match status" value="1"/>
</dbReference>
<dbReference type="PROSITE" id="PS50893">
    <property type="entry name" value="ABC_TRANSPORTER_2"/>
    <property type="match status" value="1"/>
</dbReference>
<dbReference type="InterPro" id="IPR003593">
    <property type="entry name" value="AAA+_ATPase"/>
</dbReference>
<dbReference type="SUPFAM" id="SSF52540">
    <property type="entry name" value="P-loop containing nucleoside triphosphate hydrolases"/>
    <property type="match status" value="1"/>
</dbReference>
<accession>A0ABS4KFK4</accession>
<keyword evidence="6" id="KW-0378">Hydrolase</keyword>
<dbReference type="PANTHER" id="PTHR42734:SF17">
    <property type="entry name" value="METAL TRANSPORT SYSTEM ATP-BINDING PROTEIN TM_0124-RELATED"/>
    <property type="match status" value="1"/>
</dbReference>
<dbReference type="InterPro" id="IPR050153">
    <property type="entry name" value="Metal_Ion_Import_ABC"/>
</dbReference>
<dbReference type="Pfam" id="PF00005">
    <property type="entry name" value="ABC_tran"/>
    <property type="match status" value="1"/>
</dbReference>
<evidence type="ECO:0000256" key="2">
    <source>
        <dbReference type="ARBA" id="ARBA00022448"/>
    </source>
</evidence>
<dbReference type="SMART" id="SM00382">
    <property type="entry name" value="AAA"/>
    <property type="match status" value="1"/>
</dbReference>
<dbReference type="Proteomes" id="UP001314903">
    <property type="component" value="Unassembled WGS sequence"/>
</dbReference>
<dbReference type="EC" id="3.6.3.-" evidence="6"/>
<dbReference type="InterPro" id="IPR003439">
    <property type="entry name" value="ABC_transporter-like_ATP-bd"/>
</dbReference>
<dbReference type="PROSITE" id="PS00211">
    <property type="entry name" value="ABC_TRANSPORTER_1"/>
    <property type="match status" value="1"/>
</dbReference>
<reference evidence="6 7" key="1">
    <citation type="submission" date="2021-03" db="EMBL/GenBank/DDBJ databases">
        <title>Genomic Encyclopedia of Type Strains, Phase IV (KMG-IV): sequencing the most valuable type-strain genomes for metagenomic binning, comparative biology and taxonomic classification.</title>
        <authorList>
            <person name="Goeker M."/>
        </authorList>
    </citation>
    <scope>NUCLEOTIDE SEQUENCE [LARGE SCALE GENOMIC DNA]</scope>
    <source>
        <strain evidence="6 7">DSM 27512</strain>
    </source>
</reference>
<dbReference type="PANTHER" id="PTHR42734">
    <property type="entry name" value="METAL TRANSPORT SYSTEM ATP-BINDING PROTEIN TM_0124-RELATED"/>
    <property type="match status" value="1"/>
</dbReference>
<dbReference type="GO" id="GO:0005524">
    <property type="term" value="F:ATP binding"/>
    <property type="evidence" value="ECO:0007669"/>
    <property type="project" value="UniProtKB-KW"/>
</dbReference>
<evidence type="ECO:0000313" key="7">
    <source>
        <dbReference type="Proteomes" id="UP001314903"/>
    </source>
</evidence>
<dbReference type="InterPro" id="IPR017871">
    <property type="entry name" value="ABC_transporter-like_CS"/>
</dbReference>
<evidence type="ECO:0000313" key="6">
    <source>
        <dbReference type="EMBL" id="MBP2026547.1"/>
    </source>
</evidence>
<keyword evidence="2" id="KW-0813">Transport</keyword>
<dbReference type="GO" id="GO:0016787">
    <property type="term" value="F:hydrolase activity"/>
    <property type="evidence" value="ECO:0007669"/>
    <property type="project" value="UniProtKB-KW"/>
</dbReference>
<protein>
    <submittedName>
        <fullName evidence="6">Zinc transport system ATP-binding protein</fullName>
        <ecNumber evidence="6">3.6.3.-</ecNumber>
    </submittedName>
</protein>
<comment type="similarity">
    <text evidence="1">Belongs to the ABC transporter superfamily.</text>
</comment>
<feature type="domain" description="ABC transporter" evidence="5">
    <location>
        <begin position="6"/>
        <end position="237"/>
    </location>
</feature>
<name>A0ABS4KFK4_9FIRM</name>
<dbReference type="Gene3D" id="3.40.50.300">
    <property type="entry name" value="P-loop containing nucleotide triphosphate hydrolases"/>
    <property type="match status" value="1"/>
</dbReference>
<sequence>MKEILMQVRDLSFRYGKHSVIKNVSFDLFKGDYFGVVGPNGSGKTTLLKLCLGLIKKDSGTIKLFDKDVENLKERTKLAYISQKSNSFNMGFPATVEEVIKGSLLSIGYNKKDANEMMGRALNEIGIENIRHKRIGDLSGGQQQKAFIAKAIASNPEVIFLDEPTVGIDQKSQDYFYETMGRLNKEGVTLFMVSHDISAVTTYSNRVICIGENTFHIHEKNEISDIETSLKKIYGKNMGFVTH</sequence>
<dbReference type="EMBL" id="JAGGLI010000002">
    <property type="protein sequence ID" value="MBP2026547.1"/>
    <property type="molecule type" value="Genomic_DNA"/>
</dbReference>
<evidence type="ECO:0000256" key="3">
    <source>
        <dbReference type="ARBA" id="ARBA00022741"/>
    </source>
</evidence>
<keyword evidence="4 6" id="KW-0067">ATP-binding</keyword>
<dbReference type="InterPro" id="IPR027417">
    <property type="entry name" value="P-loop_NTPase"/>
</dbReference>
<gene>
    <name evidence="6" type="ORF">J2Z35_000336</name>
</gene>
<organism evidence="6 7">
    <name type="scientific">Acetoanaerobium pronyense</name>
    <dbReference type="NCBI Taxonomy" id="1482736"/>
    <lineage>
        <taxon>Bacteria</taxon>
        <taxon>Bacillati</taxon>
        <taxon>Bacillota</taxon>
        <taxon>Clostridia</taxon>
        <taxon>Peptostreptococcales</taxon>
        <taxon>Filifactoraceae</taxon>
        <taxon>Acetoanaerobium</taxon>
    </lineage>
</organism>
<evidence type="ECO:0000256" key="1">
    <source>
        <dbReference type="ARBA" id="ARBA00005417"/>
    </source>
</evidence>
<keyword evidence="3" id="KW-0547">Nucleotide-binding</keyword>